<dbReference type="GeneTree" id="ENSGT00500000044921"/>
<keyword evidence="1" id="KW-0456">Lyase</keyword>
<dbReference type="Pfam" id="PF13772">
    <property type="entry name" value="AIG2_2"/>
    <property type="match status" value="1"/>
</dbReference>
<name>A0AAR2IR23_PYGNA</name>
<reference evidence="4 5" key="1">
    <citation type="submission" date="2020-10" db="EMBL/GenBank/DDBJ databases">
        <title>Pygocentrus nattereri (red-bellied piranha) genome, fPygNat1, primary haplotype.</title>
        <authorList>
            <person name="Myers G."/>
            <person name="Meyer A."/>
            <person name="Karagic N."/>
            <person name="Pippel M."/>
            <person name="Winkler S."/>
            <person name="Tracey A."/>
            <person name="Wood J."/>
            <person name="Formenti G."/>
            <person name="Howe K."/>
            <person name="Fedrigo O."/>
            <person name="Jarvis E.D."/>
        </authorList>
    </citation>
    <scope>NUCLEOTIDE SEQUENCE [LARGE SCALE GENOMIC DNA]</scope>
</reference>
<evidence type="ECO:0000256" key="3">
    <source>
        <dbReference type="PIRSR" id="PIRSR617939-2"/>
    </source>
</evidence>
<dbReference type="GO" id="GO:0003839">
    <property type="term" value="F:gamma-glutamylcyclotransferase activity"/>
    <property type="evidence" value="ECO:0007669"/>
    <property type="project" value="InterPro"/>
</dbReference>
<dbReference type="Ensembl" id="ENSPNAT00000056098.1">
    <property type="protein sequence ID" value="ENSPNAP00000042163.1"/>
    <property type="gene ID" value="ENSPNAG00000017854.2"/>
</dbReference>
<evidence type="ECO:0000313" key="5">
    <source>
        <dbReference type="Proteomes" id="UP001501920"/>
    </source>
</evidence>
<dbReference type="Proteomes" id="UP001501920">
    <property type="component" value="Chromosome 1"/>
</dbReference>
<feature type="active site" description="Proton acceptor" evidence="2">
    <location>
        <position position="112"/>
    </location>
</feature>
<feature type="binding site" evidence="3">
    <location>
        <position position="152"/>
    </location>
    <ligand>
        <name>substrate</name>
    </ligand>
</feature>
<proteinExistence type="predicted"/>
<dbReference type="InterPro" id="IPR013024">
    <property type="entry name" value="GGCT-like"/>
</dbReference>
<accession>A0AAR2IR23</accession>
<evidence type="ECO:0008006" key="6">
    <source>
        <dbReference type="Google" id="ProtNLM"/>
    </source>
</evidence>
<dbReference type="InterPro" id="IPR036568">
    <property type="entry name" value="GGCT-like_sf"/>
</dbReference>
<keyword evidence="5" id="KW-1185">Reference proteome</keyword>
<evidence type="ECO:0000256" key="2">
    <source>
        <dbReference type="PIRSR" id="PIRSR617939-1"/>
    </source>
</evidence>
<dbReference type="PANTHER" id="PTHR12935">
    <property type="entry name" value="GAMMA-GLUTAMYLCYCLOTRANSFERASE"/>
    <property type="match status" value="1"/>
</dbReference>
<reference evidence="4" key="3">
    <citation type="submission" date="2025-09" db="UniProtKB">
        <authorList>
            <consortium name="Ensembl"/>
        </authorList>
    </citation>
    <scope>IDENTIFICATION</scope>
</reference>
<dbReference type="PANTHER" id="PTHR12935:SF13">
    <property type="entry name" value="GAMMA-GLUTAMYLCYCLOTRANSFERASE"/>
    <property type="match status" value="1"/>
</dbReference>
<dbReference type="CDD" id="cd06661">
    <property type="entry name" value="GGCT_like"/>
    <property type="match status" value="1"/>
</dbReference>
<dbReference type="SUPFAM" id="SSF110857">
    <property type="entry name" value="Gamma-glutamyl cyclotransferase-like"/>
    <property type="match status" value="1"/>
</dbReference>
<sequence length="195" mass="22283">VYEEPLCFHASMLRKPLSESTRRLIMSAGYFMYFAFGSNLLKERLQLKNPSAVFHCVGRLKGYALKFGLWGDYVDCRWHGGVATIEESPDEDVWGVVWKMGEDNLTSLDKQEEVDKGVYSPLEVKVETETGPIFCRTYKMNKFRPHLPSPQYKEVVCLGAQQNGLPQEYIDMLQAVETNSYAGPTILDEIKDIQK</sequence>
<evidence type="ECO:0000313" key="4">
    <source>
        <dbReference type="Ensembl" id="ENSPNAP00000042163.1"/>
    </source>
</evidence>
<reference evidence="4" key="2">
    <citation type="submission" date="2025-08" db="UniProtKB">
        <authorList>
            <consortium name="Ensembl"/>
        </authorList>
    </citation>
    <scope>IDENTIFICATION</scope>
</reference>
<dbReference type="InterPro" id="IPR017939">
    <property type="entry name" value="G-Glutamylcylcotransferase"/>
</dbReference>
<evidence type="ECO:0000256" key="1">
    <source>
        <dbReference type="ARBA" id="ARBA00023239"/>
    </source>
</evidence>
<protein>
    <recommendedName>
        <fullName evidence="6">Gamma-glutamylcyclotransferase</fullName>
    </recommendedName>
</protein>
<feature type="binding site" evidence="3">
    <location>
        <begin position="33"/>
        <end position="38"/>
    </location>
    <ligand>
        <name>substrate</name>
    </ligand>
</feature>
<dbReference type="AlphaFoldDB" id="A0AAR2IR23"/>
<organism evidence="4 5">
    <name type="scientific">Pygocentrus nattereri</name>
    <name type="common">Red-bellied piranha</name>
    <dbReference type="NCBI Taxonomy" id="42514"/>
    <lineage>
        <taxon>Eukaryota</taxon>
        <taxon>Metazoa</taxon>
        <taxon>Chordata</taxon>
        <taxon>Craniata</taxon>
        <taxon>Vertebrata</taxon>
        <taxon>Euteleostomi</taxon>
        <taxon>Actinopterygii</taxon>
        <taxon>Neopterygii</taxon>
        <taxon>Teleostei</taxon>
        <taxon>Ostariophysi</taxon>
        <taxon>Characiformes</taxon>
        <taxon>Characoidei</taxon>
        <taxon>Pygocentrus</taxon>
    </lineage>
</organism>
<dbReference type="Gene3D" id="3.10.490.10">
    <property type="entry name" value="Gamma-glutamyl cyclotransferase-like"/>
    <property type="match status" value="1"/>
</dbReference>